<evidence type="ECO:0000256" key="3">
    <source>
        <dbReference type="ARBA" id="ARBA00022692"/>
    </source>
</evidence>
<protein>
    <recommendedName>
        <fullName evidence="6">TVP38/TMEM64 family membrane protein</fullName>
    </recommendedName>
</protein>
<keyword evidence="3 6" id="KW-0812">Transmembrane</keyword>
<feature type="transmembrane region" description="Helical" evidence="6">
    <location>
        <begin position="20"/>
        <end position="44"/>
    </location>
</feature>
<gene>
    <name evidence="8" type="ORF">ACFFIP_18350</name>
</gene>
<reference evidence="8 9" key="1">
    <citation type="submission" date="2024-09" db="EMBL/GenBank/DDBJ databases">
        <authorList>
            <person name="Sun Q."/>
            <person name="Mori K."/>
        </authorList>
    </citation>
    <scope>NUCLEOTIDE SEQUENCE [LARGE SCALE GENOMIC DNA]</scope>
    <source>
        <strain evidence="8 9">CCM 7650</strain>
    </source>
</reference>
<comment type="caution">
    <text evidence="8">The sequence shown here is derived from an EMBL/GenBank/DDBJ whole genome shotgun (WGS) entry which is preliminary data.</text>
</comment>
<dbReference type="Proteomes" id="UP001589797">
    <property type="component" value="Unassembled WGS sequence"/>
</dbReference>
<feature type="domain" description="VTT" evidence="7">
    <location>
        <begin position="77"/>
        <end position="194"/>
    </location>
</feature>
<organism evidence="8 9">
    <name type="scientific">Fontibacter flavus</name>
    <dbReference type="NCBI Taxonomy" id="654838"/>
    <lineage>
        <taxon>Bacteria</taxon>
        <taxon>Pseudomonadati</taxon>
        <taxon>Bacteroidota</taxon>
        <taxon>Cytophagia</taxon>
        <taxon>Cytophagales</taxon>
        <taxon>Cyclobacteriaceae</taxon>
        <taxon>Fontibacter</taxon>
    </lineage>
</organism>
<evidence type="ECO:0000256" key="4">
    <source>
        <dbReference type="ARBA" id="ARBA00022989"/>
    </source>
</evidence>
<dbReference type="Pfam" id="PF09335">
    <property type="entry name" value="VTT_dom"/>
    <property type="match status" value="1"/>
</dbReference>
<name>A0ABV6FYD5_9BACT</name>
<proteinExistence type="inferred from homology"/>
<dbReference type="RefSeq" id="WP_382389227.1">
    <property type="nucleotide sequence ID" value="NZ_JBHLWI010000083.1"/>
</dbReference>
<sequence length="239" mass="26472">MEKKRSIFKEFKDTSRNNPLIAFAVLWVSLMPSIGSLVFVPWALHQSNWISSLDFSSPLIAFTAMFIAVLLMGLALIPTTLIAALSGFLLGWKAFIWLVIAYSIATLLGYAWGKKLGGSSLEYLLGKYPKAKNLLEEKKEKIGELIFFVRLSPVIPFALSNLLFALLKSGWIKLLVFGTIGMLPRTTLVFLSGTLVSDIYAAISTDGISGKGWIFIAFLALSIWGILKYFKPKKLTNPN</sequence>
<keyword evidence="4 6" id="KW-1133">Transmembrane helix</keyword>
<dbReference type="EMBL" id="JBHLWI010000083">
    <property type="protein sequence ID" value="MFC0264654.1"/>
    <property type="molecule type" value="Genomic_DNA"/>
</dbReference>
<comment type="similarity">
    <text evidence="6">Belongs to the TVP38/TMEM64 family.</text>
</comment>
<feature type="transmembrane region" description="Helical" evidence="6">
    <location>
        <begin position="59"/>
        <end position="82"/>
    </location>
</feature>
<dbReference type="InterPro" id="IPR015414">
    <property type="entry name" value="TMEM64"/>
</dbReference>
<comment type="subcellular location">
    <subcellularLocation>
        <location evidence="1 6">Cell membrane</location>
        <topology evidence="1 6">Multi-pass membrane protein</topology>
    </subcellularLocation>
</comment>
<keyword evidence="9" id="KW-1185">Reference proteome</keyword>
<evidence type="ECO:0000313" key="9">
    <source>
        <dbReference type="Proteomes" id="UP001589797"/>
    </source>
</evidence>
<feature type="transmembrane region" description="Helical" evidence="6">
    <location>
        <begin position="174"/>
        <end position="192"/>
    </location>
</feature>
<evidence type="ECO:0000256" key="2">
    <source>
        <dbReference type="ARBA" id="ARBA00022475"/>
    </source>
</evidence>
<dbReference type="PANTHER" id="PTHR12677">
    <property type="entry name" value="GOLGI APPARATUS MEMBRANE PROTEIN TVP38-RELATED"/>
    <property type="match status" value="1"/>
</dbReference>
<dbReference type="PANTHER" id="PTHR12677:SF59">
    <property type="entry name" value="GOLGI APPARATUS MEMBRANE PROTEIN TVP38-RELATED"/>
    <property type="match status" value="1"/>
</dbReference>
<evidence type="ECO:0000256" key="1">
    <source>
        <dbReference type="ARBA" id="ARBA00004651"/>
    </source>
</evidence>
<feature type="transmembrane region" description="Helical" evidence="6">
    <location>
        <begin position="145"/>
        <end position="167"/>
    </location>
</feature>
<evidence type="ECO:0000259" key="7">
    <source>
        <dbReference type="Pfam" id="PF09335"/>
    </source>
</evidence>
<evidence type="ECO:0000256" key="5">
    <source>
        <dbReference type="ARBA" id="ARBA00023136"/>
    </source>
</evidence>
<keyword evidence="5 6" id="KW-0472">Membrane</keyword>
<feature type="transmembrane region" description="Helical" evidence="6">
    <location>
        <begin position="212"/>
        <end position="230"/>
    </location>
</feature>
<evidence type="ECO:0000313" key="8">
    <source>
        <dbReference type="EMBL" id="MFC0264654.1"/>
    </source>
</evidence>
<dbReference type="InterPro" id="IPR032816">
    <property type="entry name" value="VTT_dom"/>
</dbReference>
<evidence type="ECO:0000256" key="6">
    <source>
        <dbReference type="RuleBase" id="RU366058"/>
    </source>
</evidence>
<feature type="transmembrane region" description="Helical" evidence="6">
    <location>
        <begin position="94"/>
        <end position="113"/>
    </location>
</feature>
<keyword evidence="2 6" id="KW-1003">Cell membrane</keyword>
<accession>A0ABV6FYD5</accession>